<protein>
    <recommendedName>
        <fullName evidence="6">Ferredoxin--NADP reductase</fullName>
        <shortName evidence="6">FNR</shortName>
        <shortName evidence="6">Fd-NADP(+) reductase</shortName>
        <ecNumber evidence="6">1.18.1.2</ecNumber>
    </recommendedName>
</protein>
<dbReference type="GO" id="GO:0050660">
    <property type="term" value="F:flavin adenine dinucleotide binding"/>
    <property type="evidence" value="ECO:0007669"/>
    <property type="project" value="UniProtKB-UniRule"/>
</dbReference>
<evidence type="ECO:0000259" key="8">
    <source>
        <dbReference type="Pfam" id="PF07992"/>
    </source>
</evidence>
<dbReference type="GO" id="GO:0004324">
    <property type="term" value="F:ferredoxin-NADP+ reductase activity"/>
    <property type="evidence" value="ECO:0007669"/>
    <property type="project" value="UniProtKB-UniRule"/>
</dbReference>
<dbReference type="Proteomes" id="UP000321798">
    <property type="component" value="Unassembled WGS sequence"/>
</dbReference>
<proteinExistence type="inferred from homology"/>
<reference evidence="9 10" key="1">
    <citation type="submission" date="2019-07" db="EMBL/GenBank/DDBJ databases">
        <title>Whole genome shotgun sequence of Cellulomonas soli NBRC 109434.</title>
        <authorList>
            <person name="Hosoyama A."/>
            <person name="Uohara A."/>
            <person name="Ohji S."/>
            <person name="Ichikawa N."/>
        </authorList>
    </citation>
    <scope>NUCLEOTIDE SEQUENCE [LARGE SCALE GENOMIC DNA]</scope>
    <source>
        <strain evidence="9 10">NBRC 109434</strain>
    </source>
</reference>
<dbReference type="PRINTS" id="PR00469">
    <property type="entry name" value="PNDRDTASEII"/>
</dbReference>
<evidence type="ECO:0000256" key="7">
    <source>
        <dbReference type="SAM" id="MobiDB-lite"/>
    </source>
</evidence>
<accession>A0A512P826</accession>
<feature type="binding site" evidence="6">
    <location>
        <position position="39"/>
    </location>
    <ligand>
        <name>FAD</name>
        <dbReference type="ChEBI" id="CHEBI:57692"/>
    </ligand>
</feature>
<dbReference type="EMBL" id="BKAL01000001">
    <property type="protein sequence ID" value="GEP67346.1"/>
    <property type="molecule type" value="Genomic_DNA"/>
</dbReference>
<dbReference type="OrthoDB" id="109585at2"/>
<evidence type="ECO:0000256" key="1">
    <source>
        <dbReference type="ARBA" id="ARBA00022630"/>
    </source>
</evidence>
<keyword evidence="4 6" id="KW-0560">Oxidoreductase</keyword>
<organism evidence="9 10">
    <name type="scientific">Cellulomonas soli</name>
    <dbReference type="NCBI Taxonomy" id="931535"/>
    <lineage>
        <taxon>Bacteria</taxon>
        <taxon>Bacillati</taxon>
        <taxon>Actinomycetota</taxon>
        <taxon>Actinomycetes</taxon>
        <taxon>Micrococcales</taxon>
        <taxon>Cellulomonadaceae</taxon>
        <taxon>Cellulomonas</taxon>
    </lineage>
</organism>
<evidence type="ECO:0000256" key="3">
    <source>
        <dbReference type="ARBA" id="ARBA00022857"/>
    </source>
</evidence>
<evidence type="ECO:0000256" key="6">
    <source>
        <dbReference type="HAMAP-Rule" id="MF_01685"/>
    </source>
</evidence>
<dbReference type="InterPro" id="IPR036188">
    <property type="entry name" value="FAD/NAD-bd_sf"/>
</dbReference>
<feature type="binding site" evidence="6">
    <location>
        <position position="92"/>
    </location>
    <ligand>
        <name>FAD</name>
        <dbReference type="ChEBI" id="CHEBI:57692"/>
    </ligand>
</feature>
<evidence type="ECO:0000313" key="10">
    <source>
        <dbReference type="Proteomes" id="UP000321798"/>
    </source>
</evidence>
<comment type="caution">
    <text evidence="9">The sequence shown here is derived from an EMBL/GenBank/DDBJ whole genome shotgun (WGS) entry which is preliminary data.</text>
</comment>
<keyword evidence="10" id="KW-1185">Reference proteome</keyword>
<evidence type="ECO:0000256" key="4">
    <source>
        <dbReference type="ARBA" id="ARBA00023002"/>
    </source>
</evidence>
<dbReference type="SUPFAM" id="SSF51905">
    <property type="entry name" value="FAD/NAD(P)-binding domain"/>
    <property type="match status" value="1"/>
</dbReference>
<dbReference type="AlphaFoldDB" id="A0A512P826"/>
<keyword evidence="2 6" id="KW-0274">FAD</keyword>
<comment type="similarity">
    <text evidence="6">Belongs to the ferredoxin--NADP reductase type 2 family.</text>
</comment>
<sequence length="346" mass="35866">MNPVAARTSCDLVVVGAGPTGLFATYYAGFRGLSVLLLDAQHEPGGQVTALYPTKAIHDVAGFPAVPGADLVRGLVAQAEAHEPRMVFGAQVVDLVRDERSGTLTLSLADGSQVDARAAVLSTGVGGLRPRTLPVGHGWHGRGVAYTVGDPTDHTDEDVVVIGGGDSALDWALQLQPVARSVTVVHRRRAFRAHAASVARAEKCGVRLLTDCELLAIHGDDSVRSVVLRDRDGSEQELPATTVVGALGLVTAPSPFAAWGLELVDRKLVVDQSMATNIPGVFAAGDATSYPGKVPLMAVGFGEAATAVNNAAVHIDPELSLFPGHSTDEEQGTTMASDPTPLAVEA</sequence>
<feature type="binding site" evidence="6">
    <location>
        <position position="47"/>
    </location>
    <ligand>
        <name>FAD</name>
        <dbReference type="ChEBI" id="CHEBI:57692"/>
    </ligand>
</feature>
<dbReference type="InterPro" id="IPR022890">
    <property type="entry name" value="Fd--NADP_Rdtase_type_2"/>
</dbReference>
<feature type="binding site" evidence="6">
    <location>
        <position position="128"/>
    </location>
    <ligand>
        <name>FAD</name>
        <dbReference type="ChEBI" id="CHEBI:57692"/>
    </ligand>
</feature>
<dbReference type="GO" id="GO:0004791">
    <property type="term" value="F:thioredoxin-disulfide reductase (NADPH) activity"/>
    <property type="evidence" value="ECO:0007669"/>
    <property type="project" value="UniProtKB-EC"/>
</dbReference>
<feature type="binding site" evidence="6">
    <location>
        <position position="327"/>
    </location>
    <ligand>
        <name>FAD</name>
        <dbReference type="ChEBI" id="CHEBI:57692"/>
    </ligand>
</feature>
<comment type="cofactor">
    <cofactor evidence="6">
        <name>FAD</name>
        <dbReference type="ChEBI" id="CHEBI:57692"/>
    </cofactor>
    <text evidence="6">Binds 1 FAD per subunit.</text>
</comment>
<feature type="binding site" evidence="6">
    <location>
        <position position="20"/>
    </location>
    <ligand>
        <name>FAD</name>
        <dbReference type="ChEBI" id="CHEBI:57692"/>
    </ligand>
</feature>
<dbReference type="Pfam" id="PF07992">
    <property type="entry name" value="Pyr_redox_2"/>
    <property type="match status" value="1"/>
</dbReference>
<dbReference type="Gene3D" id="3.50.50.60">
    <property type="entry name" value="FAD/NAD(P)-binding domain"/>
    <property type="match status" value="2"/>
</dbReference>
<dbReference type="InterPro" id="IPR023753">
    <property type="entry name" value="FAD/NAD-binding_dom"/>
</dbReference>
<feature type="region of interest" description="Disordered" evidence="7">
    <location>
        <begin position="324"/>
        <end position="346"/>
    </location>
</feature>
<comment type="catalytic activity">
    <reaction evidence="6">
        <text>2 reduced [2Fe-2S]-[ferredoxin] + NADP(+) + H(+) = 2 oxidized [2Fe-2S]-[ferredoxin] + NADPH</text>
        <dbReference type="Rhea" id="RHEA:20125"/>
        <dbReference type="Rhea" id="RHEA-COMP:10000"/>
        <dbReference type="Rhea" id="RHEA-COMP:10001"/>
        <dbReference type="ChEBI" id="CHEBI:15378"/>
        <dbReference type="ChEBI" id="CHEBI:33737"/>
        <dbReference type="ChEBI" id="CHEBI:33738"/>
        <dbReference type="ChEBI" id="CHEBI:57783"/>
        <dbReference type="ChEBI" id="CHEBI:58349"/>
        <dbReference type="EC" id="1.18.1.2"/>
    </reaction>
</comment>
<comment type="catalytic activity">
    <reaction evidence="5">
        <text>[thioredoxin]-dithiol + NADP(+) = [thioredoxin]-disulfide + NADPH + H(+)</text>
        <dbReference type="Rhea" id="RHEA:20345"/>
        <dbReference type="Rhea" id="RHEA-COMP:10698"/>
        <dbReference type="Rhea" id="RHEA-COMP:10700"/>
        <dbReference type="ChEBI" id="CHEBI:15378"/>
        <dbReference type="ChEBI" id="CHEBI:29950"/>
        <dbReference type="ChEBI" id="CHEBI:50058"/>
        <dbReference type="ChEBI" id="CHEBI:57783"/>
        <dbReference type="ChEBI" id="CHEBI:58349"/>
        <dbReference type="EC" id="1.8.1.9"/>
    </reaction>
</comment>
<dbReference type="InterPro" id="IPR050097">
    <property type="entry name" value="Ferredoxin-NADP_redctase_2"/>
</dbReference>
<name>A0A512P826_9CELL</name>
<evidence type="ECO:0000256" key="5">
    <source>
        <dbReference type="ARBA" id="ARBA00048132"/>
    </source>
</evidence>
<dbReference type="RefSeq" id="WP_146951144.1">
    <property type="nucleotide sequence ID" value="NZ_BAABBJ010000005.1"/>
</dbReference>
<dbReference type="EC" id="1.18.1.2" evidence="6"/>
<evidence type="ECO:0000313" key="9">
    <source>
        <dbReference type="EMBL" id="GEP67346.1"/>
    </source>
</evidence>
<evidence type="ECO:0000256" key="2">
    <source>
        <dbReference type="ARBA" id="ARBA00022827"/>
    </source>
</evidence>
<feature type="domain" description="FAD/NAD(P)-binding" evidence="8">
    <location>
        <begin position="11"/>
        <end position="298"/>
    </location>
</feature>
<dbReference type="PANTHER" id="PTHR48105">
    <property type="entry name" value="THIOREDOXIN REDUCTASE 1-RELATED-RELATED"/>
    <property type="match status" value="1"/>
</dbReference>
<dbReference type="GO" id="GO:0050661">
    <property type="term" value="F:NADP binding"/>
    <property type="evidence" value="ECO:0007669"/>
    <property type="project" value="UniProtKB-UniRule"/>
</dbReference>
<feature type="binding site" evidence="6">
    <location>
        <position position="286"/>
    </location>
    <ligand>
        <name>FAD</name>
        <dbReference type="ChEBI" id="CHEBI:57692"/>
    </ligand>
</feature>
<comment type="subunit">
    <text evidence="6">Homodimer.</text>
</comment>
<dbReference type="PRINTS" id="PR00368">
    <property type="entry name" value="FADPNR"/>
</dbReference>
<gene>
    <name evidence="9" type="primary">trxB</name>
    <name evidence="9" type="ORF">CSO01_00610</name>
</gene>
<dbReference type="HAMAP" id="MF_01685">
    <property type="entry name" value="FENR2"/>
    <property type="match status" value="1"/>
</dbReference>
<keyword evidence="1 6" id="KW-0285">Flavoprotein</keyword>
<keyword evidence="3 6" id="KW-0521">NADP</keyword>
<feature type="binding site" evidence="6">
    <location>
        <position position="52"/>
    </location>
    <ligand>
        <name>FAD</name>
        <dbReference type="ChEBI" id="CHEBI:57692"/>
    </ligand>
</feature>